<dbReference type="EMBL" id="BAUV01000032">
    <property type="protein sequence ID" value="GAE36316.1"/>
    <property type="molecule type" value="Genomic_DNA"/>
</dbReference>
<accession>W4QW31</accession>
<organism evidence="2 3">
    <name type="scientific">Halalkalibacter akibai (strain ATCC 43226 / DSM 21942 / CIP 109018 / JCM 9157 / 1139)</name>
    <name type="common">Bacillus akibai</name>
    <dbReference type="NCBI Taxonomy" id="1236973"/>
    <lineage>
        <taxon>Bacteria</taxon>
        <taxon>Bacillati</taxon>
        <taxon>Bacillota</taxon>
        <taxon>Bacilli</taxon>
        <taxon>Bacillales</taxon>
        <taxon>Bacillaceae</taxon>
        <taxon>Halalkalibacter</taxon>
    </lineage>
</organism>
<evidence type="ECO:0000313" key="3">
    <source>
        <dbReference type="Proteomes" id="UP000018896"/>
    </source>
</evidence>
<dbReference type="GO" id="GO:0015074">
    <property type="term" value="P:DNA integration"/>
    <property type="evidence" value="ECO:0007669"/>
    <property type="project" value="InterPro"/>
</dbReference>
<evidence type="ECO:0000313" key="2">
    <source>
        <dbReference type="EMBL" id="GAE36316.1"/>
    </source>
</evidence>
<name>W4QW31_HALA3</name>
<dbReference type="GO" id="GO:0006310">
    <property type="term" value="P:DNA recombination"/>
    <property type="evidence" value="ECO:0007669"/>
    <property type="project" value="UniProtKB-KW"/>
</dbReference>
<proteinExistence type="predicted"/>
<dbReference type="Gene3D" id="1.10.443.10">
    <property type="entry name" value="Intergrase catalytic core"/>
    <property type="match status" value="1"/>
</dbReference>
<comment type="caution">
    <text evidence="2">The sequence shown here is derived from an EMBL/GenBank/DDBJ whole genome shotgun (WGS) entry which is preliminary data.</text>
</comment>
<dbReference type="Proteomes" id="UP000018896">
    <property type="component" value="Unassembled WGS sequence"/>
</dbReference>
<dbReference type="InterPro" id="IPR013762">
    <property type="entry name" value="Integrase-like_cat_sf"/>
</dbReference>
<sequence>MITTTEWYEKLSDGIPDELLLLKDEKGQYYLDRADEKRHINYFARNILTTPWRNQLAFGMIISLAKNKDVATIETSLYQLNSLFKNTFESFGLTSLEDFIPDEHLIKYTNGEFATHSIRYRSDCLSQYFATLHSQEHFIRSKFDETTRLNFEKHLLPEPSFRLKDLRINKKGREESERTRKAETDAVVHMFSEIRGEAHLRFNQVIRLKQAFDDAVSKVQEEGVPLPLDFNYEESDVVGECWYFRLWDKESFDMTHPEALTPTNSRQVPFFLEFIKAEKIDTSDTVEPEGLWFLELAKLGVLKQLQKNTSQKRLDRAMSFFKDWGYIEEDAKGSVHPFFSQHAGVLTQNSYISINQDIVQGVLIDVEPIYVAVHFGLLTLEMCTTSGVRINELLQINYTSDCMVKIKNEGPPPTIRYTLRLVPKGRDELENFYVTEDIMKIVSLIIKMLKEHYNGNIPKVEYGSSRKHLFKNKPYIFQYKNRALNKSAVGAILKFLCHGIAFETQEGKKVYLKTHLLRHAFATQAVQGEGLPVDIVAILLHQKDYTVTKYYSRPTATQVSESLEGLHTAFAGDIDIAEVVLRTPIELEEQLKEYKENVGTVNKTLGGLCTLDKICPKKMACLGCAAKVPQPENKKELEREWKFYDQREKYYRKHGITFEANKCKVAKRNIKKELKEIESIEKYREDENFAPTLHFS</sequence>
<protein>
    <submittedName>
        <fullName evidence="2">Phage integrase family protein</fullName>
    </submittedName>
</protein>
<reference evidence="2 3" key="1">
    <citation type="journal article" date="2014" name="Genome Announc.">
        <title>Draft Genome Sequences of Three Alkaliphilic Bacillus Strains, Bacillus wakoensis JCM 9140T, Bacillus akibai JCM 9157T, and Bacillus hemicellulosilyticus JCM 9152T.</title>
        <authorList>
            <person name="Yuki M."/>
            <person name="Oshima K."/>
            <person name="Suda W."/>
            <person name="Oshida Y."/>
            <person name="Kitamura K."/>
            <person name="Iida T."/>
            <person name="Hattori M."/>
            <person name="Ohkuma M."/>
        </authorList>
    </citation>
    <scope>NUCLEOTIDE SEQUENCE [LARGE SCALE GENOMIC DNA]</scope>
    <source>
        <strain evidence="2 3">JCM 9157</strain>
    </source>
</reference>
<keyword evidence="1" id="KW-0233">DNA recombination</keyword>
<keyword evidence="3" id="KW-1185">Reference proteome</keyword>
<dbReference type="eggNOG" id="COG0582">
    <property type="taxonomic scope" value="Bacteria"/>
</dbReference>
<dbReference type="CDD" id="cd00397">
    <property type="entry name" value="DNA_BRE_C"/>
    <property type="match status" value="1"/>
</dbReference>
<evidence type="ECO:0000256" key="1">
    <source>
        <dbReference type="ARBA" id="ARBA00023172"/>
    </source>
</evidence>
<dbReference type="SUPFAM" id="SSF56349">
    <property type="entry name" value="DNA breaking-rejoining enzymes"/>
    <property type="match status" value="1"/>
</dbReference>
<dbReference type="GO" id="GO:0003677">
    <property type="term" value="F:DNA binding"/>
    <property type="evidence" value="ECO:0007669"/>
    <property type="project" value="InterPro"/>
</dbReference>
<gene>
    <name evidence="2" type="ORF">JCM9157_3477</name>
</gene>
<dbReference type="STRING" id="1236973.JCM9157_3477"/>
<dbReference type="AlphaFoldDB" id="W4QW31"/>
<dbReference type="InterPro" id="IPR011010">
    <property type="entry name" value="DNA_brk_join_enz"/>
</dbReference>